<dbReference type="Proteomes" id="UP000266841">
    <property type="component" value="Unassembled WGS sequence"/>
</dbReference>
<accession>K0RQX9</accession>
<gene>
    <name evidence="2" type="ORF">THAOC_25567</name>
</gene>
<reference evidence="2 3" key="1">
    <citation type="journal article" date="2012" name="Genome Biol.">
        <title>Genome and low-iron response of an oceanic diatom adapted to chronic iron limitation.</title>
        <authorList>
            <person name="Lommer M."/>
            <person name="Specht M."/>
            <person name="Roy A.S."/>
            <person name="Kraemer L."/>
            <person name="Andreson R."/>
            <person name="Gutowska M.A."/>
            <person name="Wolf J."/>
            <person name="Bergner S.V."/>
            <person name="Schilhabel M.B."/>
            <person name="Klostermeier U.C."/>
            <person name="Beiko R.G."/>
            <person name="Rosenstiel P."/>
            <person name="Hippler M."/>
            <person name="Laroche J."/>
        </authorList>
    </citation>
    <scope>NUCLEOTIDE SEQUENCE [LARGE SCALE GENOMIC DNA]</scope>
    <source>
        <strain evidence="2 3">CCMP1005</strain>
    </source>
</reference>
<evidence type="ECO:0000256" key="1">
    <source>
        <dbReference type="SAM" id="MobiDB-lite"/>
    </source>
</evidence>
<dbReference type="AlphaFoldDB" id="K0RQX9"/>
<feature type="non-terminal residue" evidence="2">
    <location>
        <position position="1"/>
    </location>
</feature>
<evidence type="ECO:0000313" key="3">
    <source>
        <dbReference type="Proteomes" id="UP000266841"/>
    </source>
</evidence>
<comment type="caution">
    <text evidence="2">The sequence shown here is derived from an EMBL/GenBank/DDBJ whole genome shotgun (WGS) entry which is preliminary data.</text>
</comment>
<keyword evidence="3" id="KW-1185">Reference proteome</keyword>
<name>K0RQX9_THAOC</name>
<evidence type="ECO:0000313" key="2">
    <source>
        <dbReference type="EMBL" id="EJK54774.1"/>
    </source>
</evidence>
<organism evidence="2 3">
    <name type="scientific">Thalassiosira oceanica</name>
    <name type="common">Marine diatom</name>
    <dbReference type="NCBI Taxonomy" id="159749"/>
    <lineage>
        <taxon>Eukaryota</taxon>
        <taxon>Sar</taxon>
        <taxon>Stramenopiles</taxon>
        <taxon>Ochrophyta</taxon>
        <taxon>Bacillariophyta</taxon>
        <taxon>Coscinodiscophyceae</taxon>
        <taxon>Thalassiosirophycidae</taxon>
        <taxon>Thalassiosirales</taxon>
        <taxon>Thalassiosiraceae</taxon>
        <taxon>Thalassiosira</taxon>
    </lineage>
</organism>
<sequence>KHISGVRISPPGVVPQRARRDRTICDLTYPGVNASTVNLALTEAMQFGNALRRILFQIYRADPGWGPVEPKESNESSSPYKQPDDCEIYELPPQR</sequence>
<protein>
    <submittedName>
        <fullName evidence="2">Uncharacterized protein</fullName>
    </submittedName>
</protein>
<feature type="region of interest" description="Disordered" evidence="1">
    <location>
        <begin position="64"/>
        <end position="95"/>
    </location>
</feature>
<dbReference type="EMBL" id="AGNL01035303">
    <property type="protein sequence ID" value="EJK54774.1"/>
    <property type="molecule type" value="Genomic_DNA"/>
</dbReference>
<proteinExistence type="predicted"/>